<accession>A0AAN6Y3W8</accession>
<keyword evidence="7" id="KW-1185">Reference proteome</keyword>
<dbReference type="EC" id="4.2.3.-" evidence="4"/>
<dbReference type="GO" id="GO:0008299">
    <property type="term" value="P:isoprenoid biosynthetic process"/>
    <property type="evidence" value="ECO:0007669"/>
    <property type="project" value="UniProtKB-ARBA"/>
</dbReference>
<reference evidence="6" key="2">
    <citation type="submission" date="2023-05" db="EMBL/GenBank/DDBJ databases">
        <authorList>
            <consortium name="Lawrence Berkeley National Laboratory"/>
            <person name="Steindorff A."/>
            <person name="Hensen N."/>
            <person name="Bonometti L."/>
            <person name="Westerberg I."/>
            <person name="Brannstrom I.O."/>
            <person name="Guillou S."/>
            <person name="Cros-Aarteil S."/>
            <person name="Calhoun S."/>
            <person name="Haridas S."/>
            <person name="Kuo A."/>
            <person name="Mondo S."/>
            <person name="Pangilinan J."/>
            <person name="Riley R."/>
            <person name="Labutti K."/>
            <person name="Andreopoulos B."/>
            <person name="Lipzen A."/>
            <person name="Chen C."/>
            <person name="Yanf M."/>
            <person name="Daum C."/>
            <person name="Ng V."/>
            <person name="Clum A."/>
            <person name="Ohm R."/>
            <person name="Martin F."/>
            <person name="Silar P."/>
            <person name="Natvig D."/>
            <person name="Lalanne C."/>
            <person name="Gautier V."/>
            <person name="Ament-Velasquez S.L."/>
            <person name="Kruys A."/>
            <person name="Hutchinson M.I."/>
            <person name="Powell A.J."/>
            <person name="Barry K."/>
            <person name="Miller A.N."/>
            <person name="Grigoriev I.V."/>
            <person name="Debuchy R."/>
            <person name="Gladieux P."/>
            <person name="Thoren M.H."/>
            <person name="Johannesson H."/>
        </authorList>
    </citation>
    <scope>NUCLEOTIDE SEQUENCE</scope>
    <source>
        <strain evidence="6">PSN293</strain>
    </source>
</reference>
<dbReference type="SUPFAM" id="SSF48576">
    <property type="entry name" value="Terpenoid synthases"/>
    <property type="match status" value="1"/>
</dbReference>
<organism evidence="6 7">
    <name type="scientific">Rhypophila decipiens</name>
    <dbReference type="NCBI Taxonomy" id="261697"/>
    <lineage>
        <taxon>Eukaryota</taxon>
        <taxon>Fungi</taxon>
        <taxon>Dikarya</taxon>
        <taxon>Ascomycota</taxon>
        <taxon>Pezizomycotina</taxon>
        <taxon>Sordariomycetes</taxon>
        <taxon>Sordariomycetidae</taxon>
        <taxon>Sordariales</taxon>
        <taxon>Naviculisporaceae</taxon>
        <taxon>Rhypophila</taxon>
    </lineage>
</organism>
<proteinExistence type="inferred from homology"/>
<evidence type="ECO:0000256" key="1">
    <source>
        <dbReference type="ARBA" id="ARBA00001946"/>
    </source>
</evidence>
<dbReference type="GO" id="GO:0046872">
    <property type="term" value="F:metal ion binding"/>
    <property type="evidence" value="ECO:0007669"/>
    <property type="project" value="UniProtKB-KW"/>
</dbReference>
<protein>
    <recommendedName>
        <fullName evidence="4">Terpene synthase</fullName>
        <ecNumber evidence="4">4.2.3.-</ecNumber>
    </recommendedName>
</protein>
<dbReference type="EMBL" id="MU858223">
    <property type="protein sequence ID" value="KAK4208917.1"/>
    <property type="molecule type" value="Genomic_DNA"/>
</dbReference>
<dbReference type="GO" id="GO:0010333">
    <property type="term" value="F:terpene synthase activity"/>
    <property type="evidence" value="ECO:0007669"/>
    <property type="project" value="InterPro"/>
</dbReference>
<evidence type="ECO:0000256" key="5">
    <source>
        <dbReference type="SAM" id="MobiDB-lite"/>
    </source>
</evidence>
<evidence type="ECO:0000256" key="4">
    <source>
        <dbReference type="RuleBase" id="RU366034"/>
    </source>
</evidence>
<evidence type="ECO:0000313" key="6">
    <source>
        <dbReference type="EMBL" id="KAK4208917.1"/>
    </source>
</evidence>
<comment type="similarity">
    <text evidence="2 4">Belongs to the terpene synthase family.</text>
</comment>
<keyword evidence="4" id="KW-0456">Lyase</keyword>
<feature type="compositionally biased region" description="Low complexity" evidence="5">
    <location>
        <begin position="1"/>
        <end position="22"/>
    </location>
</feature>
<dbReference type="AlphaFoldDB" id="A0AAN6Y3W8"/>
<keyword evidence="3 4" id="KW-0460">Magnesium</keyword>
<dbReference type="InterPro" id="IPR034686">
    <property type="entry name" value="Terpene_cyclase-like_2"/>
</dbReference>
<comment type="caution">
    <text evidence="6">The sequence shown here is derived from an EMBL/GenBank/DDBJ whole genome shotgun (WGS) entry which is preliminary data.</text>
</comment>
<comment type="cofactor">
    <cofactor evidence="1 4">
        <name>Mg(2+)</name>
        <dbReference type="ChEBI" id="CHEBI:18420"/>
    </cofactor>
</comment>
<dbReference type="Pfam" id="PF19086">
    <property type="entry name" value="Terpene_syn_C_2"/>
    <property type="match status" value="1"/>
</dbReference>
<evidence type="ECO:0000256" key="2">
    <source>
        <dbReference type="ARBA" id="ARBA00006333"/>
    </source>
</evidence>
<evidence type="ECO:0000256" key="3">
    <source>
        <dbReference type="ARBA" id="ARBA00022842"/>
    </source>
</evidence>
<reference evidence="6" key="1">
    <citation type="journal article" date="2023" name="Mol. Phylogenet. Evol.">
        <title>Genome-scale phylogeny and comparative genomics of the fungal order Sordariales.</title>
        <authorList>
            <person name="Hensen N."/>
            <person name="Bonometti L."/>
            <person name="Westerberg I."/>
            <person name="Brannstrom I.O."/>
            <person name="Guillou S."/>
            <person name="Cros-Aarteil S."/>
            <person name="Calhoun S."/>
            <person name="Haridas S."/>
            <person name="Kuo A."/>
            <person name="Mondo S."/>
            <person name="Pangilinan J."/>
            <person name="Riley R."/>
            <person name="LaButti K."/>
            <person name="Andreopoulos B."/>
            <person name="Lipzen A."/>
            <person name="Chen C."/>
            <person name="Yan M."/>
            <person name="Daum C."/>
            <person name="Ng V."/>
            <person name="Clum A."/>
            <person name="Steindorff A."/>
            <person name="Ohm R.A."/>
            <person name="Martin F."/>
            <person name="Silar P."/>
            <person name="Natvig D.O."/>
            <person name="Lalanne C."/>
            <person name="Gautier V."/>
            <person name="Ament-Velasquez S.L."/>
            <person name="Kruys A."/>
            <person name="Hutchinson M.I."/>
            <person name="Powell A.J."/>
            <person name="Barry K."/>
            <person name="Miller A.N."/>
            <person name="Grigoriev I.V."/>
            <person name="Debuchy R."/>
            <person name="Gladieux P."/>
            <person name="Hiltunen Thoren M."/>
            <person name="Johannesson H."/>
        </authorList>
    </citation>
    <scope>NUCLEOTIDE SEQUENCE</scope>
    <source>
        <strain evidence="6">PSN293</strain>
    </source>
</reference>
<dbReference type="PANTHER" id="PTHR35201">
    <property type="entry name" value="TERPENE SYNTHASE"/>
    <property type="match status" value="1"/>
</dbReference>
<name>A0AAN6Y3W8_9PEZI</name>
<dbReference type="SFLD" id="SFLDG01020">
    <property type="entry name" value="Terpene_Cyclase_Like_2"/>
    <property type="match status" value="1"/>
</dbReference>
<dbReference type="InterPro" id="IPR008949">
    <property type="entry name" value="Isoprenoid_synthase_dom_sf"/>
</dbReference>
<feature type="region of interest" description="Disordered" evidence="5">
    <location>
        <begin position="1"/>
        <end position="44"/>
    </location>
</feature>
<sequence>MMDMSTSSDDSLPSTPLSPSSLAGDCCDGIVTPGTSTPPSEEKRTEPFVRIPDMFISIMSTEARVNVHYEKLKQERDAWIADMMNQDSTWAARNSKVDLAYLACIWSPDASQEDMRIIMDWNHWVFLFDDQFDEGHLRSDPVAAAEECDENMAILEQTDDDLYSNSHRLIRREDNPIQWVFQDIWHRLRKRSCEEMQRHWKFTHRRYFDGLVEQARLEKEGTTRDITVEEYMNLRTLTIGVYPAIALTEFGFGIWVPDEVFHHPSIQKCMRLSAEMAVLVNDITSYRKDINLGVDLNIFRCLMNKPVEGSFSGYYTGQQVMDAVGQMSHECYRSWYLALADLPYWDEETDRAALKFVDACKNVALGNLYWSFRTGRYFGQSHGREVRDTRILWLTQSENSDIETL</sequence>
<evidence type="ECO:0000313" key="7">
    <source>
        <dbReference type="Proteomes" id="UP001301769"/>
    </source>
</evidence>
<gene>
    <name evidence="6" type="ORF">QBC37DRAFT_404835</name>
</gene>
<dbReference type="SFLD" id="SFLDS00005">
    <property type="entry name" value="Isoprenoid_Synthase_Type_I"/>
    <property type="match status" value="1"/>
</dbReference>
<dbReference type="PANTHER" id="PTHR35201:SF4">
    <property type="entry name" value="BETA-PINACENE SYNTHASE-RELATED"/>
    <property type="match status" value="1"/>
</dbReference>
<keyword evidence="4" id="KW-0479">Metal-binding</keyword>
<dbReference type="Gene3D" id="1.10.600.10">
    <property type="entry name" value="Farnesyl Diphosphate Synthase"/>
    <property type="match status" value="1"/>
</dbReference>
<dbReference type="Proteomes" id="UP001301769">
    <property type="component" value="Unassembled WGS sequence"/>
</dbReference>